<dbReference type="GO" id="GO:0004180">
    <property type="term" value="F:carboxypeptidase activity"/>
    <property type="evidence" value="ECO:0007669"/>
    <property type="project" value="UniProtKB-KW"/>
</dbReference>
<evidence type="ECO:0000313" key="10">
    <source>
        <dbReference type="Proteomes" id="UP000243542"/>
    </source>
</evidence>
<dbReference type="InterPro" id="IPR027478">
    <property type="entry name" value="LdcA_N"/>
</dbReference>
<dbReference type="InterPro" id="IPR040921">
    <property type="entry name" value="Peptidase_S66C"/>
</dbReference>
<accession>A0A2A9G4E0</accession>
<evidence type="ECO:0000256" key="5">
    <source>
        <dbReference type="ARBA" id="ARBA00022825"/>
    </source>
</evidence>
<dbReference type="SUPFAM" id="SSF141986">
    <property type="entry name" value="LD-carboxypeptidase A C-terminal domain-like"/>
    <property type="match status" value="1"/>
</dbReference>
<protein>
    <submittedName>
        <fullName evidence="9">Muramoyltetrapeptide carboxypeptidase</fullName>
    </submittedName>
</protein>
<evidence type="ECO:0000313" key="9">
    <source>
        <dbReference type="EMBL" id="PFG57499.1"/>
    </source>
</evidence>
<dbReference type="Gene3D" id="3.50.30.60">
    <property type="entry name" value="LD-carboxypeptidase A C-terminal domain-like"/>
    <property type="match status" value="1"/>
</dbReference>
<proteinExistence type="inferred from homology"/>
<name>A0A2A9G4E0_9PSEU</name>
<feature type="active site" description="Nucleophile" evidence="6">
    <location>
        <position position="112"/>
    </location>
</feature>
<sequence length="301" mass="31394">MRPARLRAGDTVALVAPSGPVPQDLLDAAVPVLRSWGVKLRIGAGVRADGGVPAYLAAPDEARAAEFTEAWLDPEVRCGLAARGGYGAQRMADLVDWPALAAVEPKILAGSSDVTALHRAVHARWGLATVLSPMPASVLFDEVASEHLRRTLFEPEHTRVLRAAEADVLVPGQASGVLVGGNLSLLAAGIGTAEQGSAREGIVLLEDVTESVYRIDRMLTQLLRSGWSGGVRGIVLGSWAACGDPAEIRELLAERLSPLGVPVLSGFGFGHVASSPTMPLGVPASLDIEFGTLTLDSPMLV</sequence>
<dbReference type="GO" id="GO:0006508">
    <property type="term" value="P:proteolysis"/>
    <property type="evidence" value="ECO:0007669"/>
    <property type="project" value="UniProtKB-KW"/>
</dbReference>
<evidence type="ECO:0000256" key="6">
    <source>
        <dbReference type="PIRSR" id="PIRSR028757-1"/>
    </source>
</evidence>
<dbReference type="RefSeq" id="WP_098510071.1">
    <property type="nucleotide sequence ID" value="NZ_JBIAKZ010000006.1"/>
</dbReference>
<dbReference type="PIRSF" id="PIRSF028757">
    <property type="entry name" value="LD-carboxypeptidase"/>
    <property type="match status" value="1"/>
</dbReference>
<dbReference type="Proteomes" id="UP000243542">
    <property type="component" value="Unassembled WGS sequence"/>
</dbReference>
<dbReference type="EMBL" id="PDJK01000001">
    <property type="protein sequence ID" value="PFG57499.1"/>
    <property type="molecule type" value="Genomic_DNA"/>
</dbReference>
<evidence type="ECO:0000256" key="4">
    <source>
        <dbReference type="ARBA" id="ARBA00022801"/>
    </source>
</evidence>
<dbReference type="Pfam" id="PF02016">
    <property type="entry name" value="Peptidase_S66"/>
    <property type="match status" value="1"/>
</dbReference>
<dbReference type="Pfam" id="PF17676">
    <property type="entry name" value="Peptidase_S66C"/>
    <property type="match status" value="1"/>
</dbReference>
<evidence type="ECO:0000259" key="7">
    <source>
        <dbReference type="Pfam" id="PF02016"/>
    </source>
</evidence>
<dbReference type="GO" id="GO:0008236">
    <property type="term" value="F:serine-type peptidase activity"/>
    <property type="evidence" value="ECO:0007669"/>
    <property type="project" value="UniProtKB-KW"/>
</dbReference>
<dbReference type="AlphaFoldDB" id="A0A2A9G4E0"/>
<reference evidence="9 10" key="1">
    <citation type="submission" date="2017-10" db="EMBL/GenBank/DDBJ databases">
        <title>Sequencing the genomes of 1000 actinobacteria strains.</title>
        <authorList>
            <person name="Klenk H.-P."/>
        </authorList>
    </citation>
    <scope>NUCLEOTIDE SEQUENCE [LARGE SCALE GENOMIC DNA]</scope>
    <source>
        <strain evidence="9 10">DSM 46092</strain>
    </source>
</reference>
<dbReference type="PANTHER" id="PTHR30237">
    <property type="entry name" value="MURAMOYLTETRAPEPTIDE CARBOXYPEPTIDASE"/>
    <property type="match status" value="1"/>
</dbReference>
<comment type="caution">
    <text evidence="9">The sequence shown here is derived from an EMBL/GenBank/DDBJ whole genome shotgun (WGS) entry which is preliminary data.</text>
</comment>
<dbReference type="InterPro" id="IPR027461">
    <property type="entry name" value="Carboxypeptidase_A_C_sf"/>
</dbReference>
<keyword evidence="3" id="KW-0645">Protease</keyword>
<feature type="domain" description="LD-carboxypeptidase N-terminal" evidence="7">
    <location>
        <begin position="12"/>
        <end position="130"/>
    </location>
</feature>
<dbReference type="CDD" id="cd07025">
    <property type="entry name" value="Peptidase_S66"/>
    <property type="match status" value="1"/>
</dbReference>
<keyword evidence="4" id="KW-0378">Hydrolase</keyword>
<keyword evidence="2 9" id="KW-0121">Carboxypeptidase</keyword>
<evidence type="ECO:0000259" key="8">
    <source>
        <dbReference type="Pfam" id="PF17676"/>
    </source>
</evidence>
<dbReference type="InterPro" id="IPR003507">
    <property type="entry name" value="S66_fam"/>
</dbReference>
<feature type="active site" description="Charge relay system" evidence="6">
    <location>
        <position position="271"/>
    </location>
</feature>
<keyword evidence="5" id="KW-0720">Serine protease</keyword>
<dbReference type="PANTHER" id="PTHR30237:SF2">
    <property type="entry name" value="MUREIN TETRAPEPTIDE CARBOXYPEPTIDASE"/>
    <property type="match status" value="1"/>
</dbReference>
<evidence type="ECO:0000256" key="2">
    <source>
        <dbReference type="ARBA" id="ARBA00022645"/>
    </source>
</evidence>
<feature type="domain" description="LD-carboxypeptidase C-terminal" evidence="8">
    <location>
        <begin position="175"/>
        <end position="286"/>
    </location>
</feature>
<dbReference type="InterPro" id="IPR040449">
    <property type="entry name" value="Peptidase_S66_N"/>
</dbReference>
<feature type="active site" description="Charge relay system" evidence="6">
    <location>
        <position position="206"/>
    </location>
</feature>
<dbReference type="SUPFAM" id="SSF52317">
    <property type="entry name" value="Class I glutamine amidotransferase-like"/>
    <property type="match status" value="1"/>
</dbReference>
<dbReference type="Gene3D" id="3.40.50.10740">
    <property type="entry name" value="Class I glutamine amidotransferase-like"/>
    <property type="match status" value="1"/>
</dbReference>
<gene>
    <name evidence="9" type="ORF">ATK36_1087</name>
</gene>
<comment type="similarity">
    <text evidence="1">Belongs to the peptidase S66 family.</text>
</comment>
<keyword evidence="10" id="KW-1185">Reference proteome</keyword>
<evidence type="ECO:0000256" key="3">
    <source>
        <dbReference type="ARBA" id="ARBA00022670"/>
    </source>
</evidence>
<evidence type="ECO:0000256" key="1">
    <source>
        <dbReference type="ARBA" id="ARBA00010233"/>
    </source>
</evidence>
<organism evidence="9 10">
    <name type="scientific">Amycolatopsis sulphurea</name>
    <dbReference type="NCBI Taxonomy" id="76022"/>
    <lineage>
        <taxon>Bacteria</taxon>
        <taxon>Bacillati</taxon>
        <taxon>Actinomycetota</taxon>
        <taxon>Actinomycetes</taxon>
        <taxon>Pseudonocardiales</taxon>
        <taxon>Pseudonocardiaceae</taxon>
        <taxon>Amycolatopsis</taxon>
    </lineage>
</organism>
<dbReference type="InterPro" id="IPR029062">
    <property type="entry name" value="Class_I_gatase-like"/>
</dbReference>